<keyword evidence="2" id="KW-1185">Reference proteome</keyword>
<organism evidence="1 2">
    <name type="scientific">Flavobacterium endophyticum</name>
    <dbReference type="NCBI Taxonomy" id="1540163"/>
    <lineage>
        <taxon>Bacteria</taxon>
        <taxon>Pseudomonadati</taxon>
        <taxon>Bacteroidota</taxon>
        <taxon>Flavobacteriia</taxon>
        <taxon>Flavobacteriales</taxon>
        <taxon>Flavobacteriaceae</taxon>
        <taxon>Flavobacterium</taxon>
    </lineage>
</organism>
<accession>A0A495MHG6</accession>
<evidence type="ECO:0008006" key="3">
    <source>
        <dbReference type="Google" id="ProtNLM"/>
    </source>
</evidence>
<evidence type="ECO:0000313" key="2">
    <source>
        <dbReference type="Proteomes" id="UP000277579"/>
    </source>
</evidence>
<dbReference type="RefSeq" id="WP_121374811.1">
    <property type="nucleotide sequence ID" value="NZ_RBLC01000001.1"/>
</dbReference>
<name>A0A495MHG6_9FLAO</name>
<proteinExistence type="predicted"/>
<reference evidence="1 2" key="1">
    <citation type="submission" date="2018-10" db="EMBL/GenBank/DDBJ databases">
        <title>Genomic Encyclopedia of Archaeal and Bacterial Type Strains, Phase II (KMG-II): from individual species to whole genera.</title>
        <authorList>
            <person name="Goeker M."/>
        </authorList>
    </citation>
    <scope>NUCLEOTIDE SEQUENCE [LARGE SCALE GENOMIC DNA]</scope>
    <source>
        <strain evidence="1 2">DSM 29537</strain>
    </source>
</reference>
<dbReference type="OrthoDB" id="8420916at2"/>
<dbReference type="Proteomes" id="UP000277579">
    <property type="component" value="Unassembled WGS sequence"/>
</dbReference>
<sequence>MNFTILRHKDFSNGKYWLLTELNLFEYVESLSEENFNFEVQRKIVKNKYLDDLLTTIDLEEPLPNITLAYKDGIKLTNTGSIVLDDSKLDILDGLQRTYRLWAFWKIYTLIKKEEFTNIKDLILKVKTTHPEFFEQGVVDSKFFKDNFPEGKSKIDFEDKYKRFQLYFTIWTNLSEYEMVRKMLILNAGHKTVSTQHQFEILFLSLWKSIDKKVNNVKIIREKETEFNIVKKGERKPGEYIFSSIITSLMSLVLSKPQRISSDLIYKYDLLNENETNSPLQYAENIFKAQFITDLLLELYNIDIEIQKQVGKEGTIWFGKDTTLNGIFAGIGLYLKISDNSKIENIEQEILDAFNKLKSVITVDLNLKGFNTQYDNVTGRSVNIGTLIRTVIMKYVYHRLENEPLSWNQLFNQEMKK</sequence>
<dbReference type="EMBL" id="RBLC01000001">
    <property type="protein sequence ID" value="RKS25404.1"/>
    <property type="molecule type" value="Genomic_DNA"/>
</dbReference>
<protein>
    <recommendedName>
        <fullName evidence="3">DUF262 domain-containing protein</fullName>
    </recommendedName>
</protein>
<gene>
    <name evidence="1" type="ORF">CLV94_0434</name>
</gene>
<comment type="caution">
    <text evidence="1">The sequence shown here is derived from an EMBL/GenBank/DDBJ whole genome shotgun (WGS) entry which is preliminary data.</text>
</comment>
<dbReference type="AlphaFoldDB" id="A0A495MHG6"/>
<evidence type="ECO:0000313" key="1">
    <source>
        <dbReference type="EMBL" id="RKS25404.1"/>
    </source>
</evidence>